<gene>
    <name evidence="14" type="ORF">Cadr_000009066</name>
</gene>
<dbReference type="PANTHER" id="PTHR48446">
    <property type="entry name" value="DNA-DIRECTED RNA POLYMERASE SUBUNIT BETA' N-TERMINAL SECTION"/>
    <property type="match status" value="1"/>
</dbReference>
<dbReference type="InterPro" id="IPR000722">
    <property type="entry name" value="RNA_pol_asu"/>
</dbReference>
<sequence>MVKEQFRETDVAKKISHICFGMKSAEEMRQQAHIQVVSKNLYSQDNNHAPLLYGVLDHRMGTSEKDRPCETCGKNLADCLGHYGYIDLELPCFHVGYFRAVIGILQMICKTCCHIMLSQEEKKQFLDYLKRPGLTYLQKRGLKKKISDKCRKKSTCHHCGAFNGTVKKCGLLKIIHEKYKTNKKVVDPIVSNFLQSFETAIEHNKEVEPLLGRAQENLNPLVVLNLFKRIPAEDVPLLLMNPEAGKPSDLILTRLLVPPLCIRPSVVSDLKSGTNEDDLTMKLTEIIFLNDVIKKHRISGAKTQMIMEDWDFLQLQCALYINSELSGIPLNMAPKKWTRGFVQRLKGKQGRFRGNLSGKRVDFSGRTVISPDPNLRIDEVAVPVHVAKILTFPEKVNKANINFLRKLVRNGPEVHPGANFIQQRHTHMKRFLKYGNREKMAQELKYGDIVERHLIDGDVVLFNRQPSLHKLSIMAHLARVKPHRTFRFNECVCTPYNADFDGDEMNLHLPQTEEAKAEALVLMGTKANLVTPRNGEPLIAAIQDFLTGAYLLTLKDTFFDRAKACQIIASILVGKDEKIKVRLPPPTILKPVTLWTGKQIFSVILRPSDDNPVRANLRTKGKQYCGKGEDLCVNDSYVTIQNSELMSGSMDKGTLGSGSKNNIFYILLRDWGQNEAADAMSRLARLAPVYLSNRGFSIGIGDVTPGQGLLKAKYELLNAGYKKCDEYIEALNTGKLQQQPGCTAEETLEALILKELSVIRDHAGSACLRELDKSNSPLTMALCGSKGSFINISQMIACVGQQAISGSRVPDGFENRSLPHFEKHSKLPAAKGFVANSFYSGLTPTEFFFHTMAGREGLVDTAVKTAETGYMQRRLVKSLEDLCSQYDLTVRSSTGDIIQFIYGGDGLDPAAMEGKDEPLEFKRVLDNIKAVFPCQSEPALSKNELLLTAESIMKKNEFLCCQDIFLQTLTETGYEKYNKEIKKFIKGVSEKIKKTRDKYGINDNGTTEPRVLYQLDRITPTQIEKFLETCRDKYMSIGEPGTQMTLKTFHFAGVASMNITLGVPRIKEIINASKAISTPIITAQLDKDDDADYARLVKGRIEKTLLGEISEYIEEVFLPDDCFILIKLSLERIRLLRLEVNAETVRYSICTSKLRVKPGDVAVHGEAVVCVTPRENSKSSMYYVLQFLKEDLPKVVVQGIPEVSRAVIHIDEQSGKEKYKLLVEGDNLRAVMATHGVKGTRTTSNNTYEVEKTLGIEAARTTIINEIQYTMVNHGMSIDRRHVMLLSDLMTYKGEVLGITRFGLAKMKESVLMLASFEKTADHLFDAAYFGQKDSVCGRFGSLTFWAVSNFSLLRTALVNILENLNPLVVLNLFKRIPAEDVPLLLMNPEAGKPSDLILTRLLVPPLCIRPSVVSDLKSGTNEDDLTMKLTEIIFLNDVIKKHRISGAKTQMIMEDWDFLQLQCALYINSELSGIPLNMAPKKWTRGFVQRLKGKQGRFRGNLSGKRVDFSGRTVISPDPNLRIDEVAVPVHVAKILTFPEKVNKANINFLRKLVRNGPEVHPGANFIQQRHTHMKRFLKYGNREKMAQELKYGDIVERHLIDGDVVLFNRQPSLHKLSIMAHLARVKPHRTFRFNECVCTPYNADFDGDEMNLHLPQTEEAKAEALVLMGTKANLVTPRNGEPLIAAIQDFLTGAYLLTLKDTFFDRAKACQIIASILVGKDEKIKVRLPPPTILKPVTLWTGKQIFSVILRPSDDNPVRANLRTKGKQYCGKGEDLCVNDSYVTIQNSELMSGSMDKGTLGSGSKNNIFYILLRDWGQNEAADAMSRLARLAPVYLSNRGFSIGIGDVTPGQGLLKAKYELLNAGYKKCDEYIEALNTGKLQQQPGCTAEETLEALILKELSVIRDHAGSACLRELDKSNSPLTMALCGSKGSFINISQMIACVGQQAISGSRVPDGFENRSLPHFEKHSKLPAAKGFVANSFYSGLTPTEFFFHTMAGREGLVDTAVKTAETGYMQRRLVKSLEDLCSQYDLTVRSSTGDIIQFIYGGDGLDPAAMEGKDEPLEFKRVLDNIKAVFPCQSEPALSKNELLLTAESIMKKNEFLCCQDIFLQTLTETGYEKYNKEIKKFIKGVSEKIKKTRDKYGINDNGTTEPRVLYQLDRITPTQIEKFLETCRDKYMSIGEPGTQMTLKTFHFAGVASMNITLGVPRIKEIINASKAISTPIITAQLDKDDDADYARLVKGRIEKTLLGEISEYIEEVFLPDDCFILIKLSLERIRLLRLEVNAETVRYSICTSKLRVKPGDVAVHGEAVVCVTPRENSKSSMYYVLQFLKEDLPKVVVQGIPEVSRAVIHIDEQSGKEKYKLLVEGDNLRAVMATHGVKGTRTTSNNTYEVEKTLGIEAARTTIINEIQYTMVNHGMSIDRRHVMLLSDLMTYKGEVLGITRFGLAKMKESVLMLASFEKTADHLFDAAYFGQKDSVCGVSECIIMGIPMNIGTGLFKLLHKADRDPSPPRRPLIFDTNEFHIPLVT</sequence>
<organism evidence="14 15">
    <name type="scientific">Camelus dromedarius</name>
    <name type="common">Dromedary</name>
    <name type="synonym">Arabian camel</name>
    <dbReference type="NCBI Taxonomy" id="9838"/>
    <lineage>
        <taxon>Eukaryota</taxon>
        <taxon>Metazoa</taxon>
        <taxon>Chordata</taxon>
        <taxon>Craniata</taxon>
        <taxon>Vertebrata</taxon>
        <taxon>Euteleostomi</taxon>
        <taxon>Mammalia</taxon>
        <taxon>Eutheria</taxon>
        <taxon>Laurasiatheria</taxon>
        <taxon>Artiodactyla</taxon>
        <taxon>Tylopoda</taxon>
        <taxon>Camelidae</taxon>
        <taxon>Camelus</taxon>
    </lineage>
</organism>
<keyword evidence="9 12" id="KW-0804">Transcription</keyword>
<dbReference type="InterPro" id="IPR007066">
    <property type="entry name" value="RNA_pol_Rpb1_3"/>
</dbReference>
<protein>
    <recommendedName>
        <fullName evidence="12">DNA-directed RNA polymerase subunit</fullName>
        <ecNumber evidence="12">2.7.7.6</ecNumber>
    </recommendedName>
</protein>
<feature type="domain" description="RNA polymerase N-terminal" evidence="13">
    <location>
        <begin position="1395"/>
        <end position="1700"/>
    </location>
</feature>
<evidence type="ECO:0000313" key="15">
    <source>
        <dbReference type="Proteomes" id="UP000299084"/>
    </source>
</evidence>
<keyword evidence="3 12" id="KW-0240">DNA-directed RNA polymerase</keyword>
<dbReference type="Gene3D" id="1.10.150.390">
    <property type="match status" value="2"/>
</dbReference>
<dbReference type="InterPro" id="IPR044893">
    <property type="entry name" value="RNA_pol_Rpb1_clamp_domain"/>
</dbReference>
<dbReference type="PANTHER" id="PTHR48446:SF1">
    <property type="entry name" value="DNA-DIRECTED RNA POLYMERASE SUBUNIT BETA' N-TERMINAL SECTION"/>
    <property type="match status" value="1"/>
</dbReference>
<comment type="similarity">
    <text evidence="2 12">Belongs to the RNA polymerase beta' chain family.</text>
</comment>
<evidence type="ECO:0000259" key="13">
    <source>
        <dbReference type="SMART" id="SM00663"/>
    </source>
</evidence>
<dbReference type="FunFam" id="1.10.132.30:FF:000001">
    <property type="entry name" value="DNA-directed RNA polymerase subunit"/>
    <property type="match status" value="2"/>
</dbReference>
<dbReference type="GO" id="GO:0006351">
    <property type="term" value="P:DNA-templated transcription"/>
    <property type="evidence" value="ECO:0007669"/>
    <property type="project" value="InterPro"/>
</dbReference>
<proteinExistence type="inferred from homology"/>
<dbReference type="Gene3D" id="1.10.132.30">
    <property type="match status" value="2"/>
</dbReference>
<dbReference type="InterPro" id="IPR007080">
    <property type="entry name" value="RNA_pol_Rpb1_1"/>
</dbReference>
<evidence type="ECO:0000256" key="1">
    <source>
        <dbReference type="ARBA" id="ARBA00004123"/>
    </source>
</evidence>
<dbReference type="GO" id="GO:0005654">
    <property type="term" value="C:nucleoplasm"/>
    <property type="evidence" value="ECO:0007669"/>
    <property type="project" value="UniProtKB-ARBA"/>
</dbReference>
<dbReference type="FunFam" id="2.40.40.20:FF:000019">
    <property type="entry name" value="DNA-directed RNA polymerase II subunit RPB1"/>
    <property type="match status" value="2"/>
</dbReference>
<dbReference type="EMBL" id="JWIN03000011">
    <property type="protein sequence ID" value="KAB1271444.1"/>
    <property type="molecule type" value="Genomic_DNA"/>
</dbReference>
<dbReference type="Gene3D" id="1.10.274.100">
    <property type="entry name" value="RNA polymerase Rpb1, domain 3"/>
    <property type="match status" value="2"/>
</dbReference>
<feature type="domain" description="RNA polymerase N-terminal" evidence="13">
    <location>
        <begin position="248"/>
        <end position="553"/>
    </location>
</feature>
<evidence type="ECO:0000256" key="12">
    <source>
        <dbReference type="RuleBase" id="RU004279"/>
    </source>
</evidence>
<comment type="caution">
    <text evidence="14">The sequence shown here is derived from an EMBL/GenBank/DDBJ whole genome shotgun (WGS) entry which is preliminary data.</text>
</comment>
<evidence type="ECO:0000256" key="5">
    <source>
        <dbReference type="ARBA" id="ARBA00022695"/>
    </source>
</evidence>
<reference evidence="14" key="1">
    <citation type="submission" date="2014-12" db="EMBL/GenBank/DDBJ databases">
        <authorList>
            <person name="Fitak R."/>
            <person name="Mohandesan E."/>
            <person name="Burger P.A."/>
            <person name="Jukka C."/>
        </authorList>
    </citation>
    <scope>NUCLEOTIDE SEQUENCE</scope>
    <source>
        <strain evidence="14">Drom800</strain>
        <tissue evidence="14">Blood</tissue>
    </source>
</reference>
<evidence type="ECO:0000256" key="4">
    <source>
        <dbReference type="ARBA" id="ARBA00022679"/>
    </source>
</evidence>
<keyword evidence="15" id="KW-1185">Reference proteome</keyword>
<dbReference type="GO" id="GO:0003899">
    <property type="term" value="F:DNA-directed RNA polymerase activity"/>
    <property type="evidence" value="ECO:0007669"/>
    <property type="project" value="UniProtKB-EC"/>
</dbReference>
<dbReference type="Gene3D" id="6.20.50.80">
    <property type="match status" value="2"/>
</dbReference>
<evidence type="ECO:0000256" key="6">
    <source>
        <dbReference type="ARBA" id="ARBA00022723"/>
    </source>
</evidence>
<dbReference type="InterPro" id="IPR035698">
    <property type="entry name" value="RNAP_III_Rpc1_C"/>
</dbReference>
<keyword evidence="6" id="KW-0479">Metal-binding</keyword>
<dbReference type="Gene3D" id="2.40.40.20">
    <property type="match status" value="2"/>
</dbReference>
<comment type="catalytic activity">
    <reaction evidence="11">
        <text>RNA(n) + a ribonucleoside 5'-triphosphate = RNA(n+1) + diphosphate</text>
        <dbReference type="Rhea" id="RHEA:21248"/>
        <dbReference type="Rhea" id="RHEA-COMP:14527"/>
        <dbReference type="Rhea" id="RHEA-COMP:17342"/>
        <dbReference type="ChEBI" id="CHEBI:33019"/>
        <dbReference type="ChEBI" id="CHEBI:61557"/>
        <dbReference type="ChEBI" id="CHEBI:140395"/>
        <dbReference type="EC" id="2.7.7.6"/>
    </reaction>
    <physiologicalReaction direction="left-to-right" evidence="11">
        <dbReference type="Rhea" id="RHEA:21249"/>
    </physiologicalReaction>
</comment>
<dbReference type="EC" id="2.7.7.6" evidence="12"/>
<evidence type="ECO:0000313" key="14">
    <source>
        <dbReference type="EMBL" id="KAB1271445.1"/>
    </source>
</evidence>
<dbReference type="Gene3D" id="4.10.860.120">
    <property type="entry name" value="RNA polymerase II, clamp domain"/>
    <property type="match status" value="1"/>
</dbReference>
<dbReference type="FunFam" id="1.10.150.390:FF:000003">
    <property type="entry name" value="DNA-directed RNA polymerase subunit"/>
    <property type="match status" value="1"/>
</dbReference>
<dbReference type="FunFam" id="4.10.860.120:FF:000004">
    <property type="entry name" value="DNA-directed RNA polymerase subunit"/>
    <property type="match status" value="1"/>
</dbReference>
<evidence type="ECO:0000256" key="2">
    <source>
        <dbReference type="ARBA" id="ARBA00006460"/>
    </source>
</evidence>
<dbReference type="Pfam" id="PF04983">
    <property type="entry name" value="RNA_pol_Rpb1_3"/>
    <property type="match status" value="2"/>
</dbReference>
<dbReference type="GO" id="GO:0000428">
    <property type="term" value="C:DNA-directed RNA polymerase complex"/>
    <property type="evidence" value="ECO:0007669"/>
    <property type="project" value="UniProtKB-KW"/>
</dbReference>
<dbReference type="Proteomes" id="UP000299084">
    <property type="component" value="Unassembled WGS sequence"/>
</dbReference>
<dbReference type="EMBL" id="JWIN03000011">
    <property type="protein sequence ID" value="KAB1271445.1"/>
    <property type="molecule type" value="Genomic_DNA"/>
</dbReference>
<evidence type="ECO:0000256" key="10">
    <source>
        <dbReference type="ARBA" id="ARBA00023242"/>
    </source>
</evidence>
<dbReference type="InterPro" id="IPR007081">
    <property type="entry name" value="RNA_pol_Rpb1_5"/>
</dbReference>
<dbReference type="Pfam" id="PF00623">
    <property type="entry name" value="RNA_pol_Rpb1_2"/>
    <property type="match status" value="2"/>
</dbReference>
<dbReference type="InterPro" id="IPR015700">
    <property type="entry name" value="RPC1"/>
</dbReference>
<dbReference type="Pfam" id="PF04997">
    <property type="entry name" value="RNA_pol_Rpb1_1"/>
    <property type="match status" value="2"/>
</dbReference>
<evidence type="ECO:0000256" key="9">
    <source>
        <dbReference type="ARBA" id="ARBA00023163"/>
    </source>
</evidence>
<keyword evidence="7" id="KW-0862">Zinc</keyword>
<evidence type="ECO:0000256" key="8">
    <source>
        <dbReference type="ARBA" id="ARBA00022842"/>
    </source>
</evidence>
<evidence type="ECO:0000256" key="11">
    <source>
        <dbReference type="ARBA" id="ARBA00047768"/>
    </source>
</evidence>
<dbReference type="Gene3D" id="6.10.250.2940">
    <property type="match status" value="2"/>
</dbReference>
<dbReference type="GO" id="GO:0046872">
    <property type="term" value="F:metal ion binding"/>
    <property type="evidence" value="ECO:0007669"/>
    <property type="project" value="UniProtKB-KW"/>
</dbReference>
<dbReference type="SUPFAM" id="SSF64484">
    <property type="entry name" value="beta and beta-prime subunits of DNA dependent RNA-polymerase"/>
    <property type="match status" value="2"/>
</dbReference>
<keyword evidence="4 12" id="KW-0808">Transferase</keyword>
<keyword evidence="5 12" id="KW-0548">Nucleotidyltransferase</keyword>
<dbReference type="InterPro" id="IPR042102">
    <property type="entry name" value="RNA_pol_Rpb1_3_sf"/>
</dbReference>
<dbReference type="Gene3D" id="3.30.1490.180">
    <property type="entry name" value="RNA polymerase ii"/>
    <property type="match status" value="2"/>
</dbReference>
<keyword evidence="10" id="KW-0539">Nucleus</keyword>
<reference evidence="14 15" key="2">
    <citation type="journal article" date="2019" name="Mol. Ecol. Resour.">
        <title>Improving Illumina assemblies with Hi-C and long reads: an example with the North African dromedary.</title>
        <authorList>
            <person name="Elbers J.P."/>
            <person name="Rogers M.F."/>
            <person name="Perelman P.L."/>
            <person name="Proskuryakova A.A."/>
            <person name="Serdyukova N.A."/>
            <person name="Johnson W.E."/>
            <person name="Horin P."/>
            <person name="Corander J."/>
            <person name="Murphy D."/>
            <person name="Burger P.A."/>
        </authorList>
    </citation>
    <scope>NUCLEOTIDE SEQUENCE [LARGE SCALE GENOMIC DNA]</scope>
    <source>
        <strain evidence="14">Drom800</strain>
        <tissue evidence="14">Blood</tissue>
    </source>
</reference>
<keyword evidence="8" id="KW-0460">Magnesium</keyword>
<dbReference type="CDD" id="cd02736">
    <property type="entry name" value="RNAP_III_Rpc1_C"/>
    <property type="match status" value="2"/>
</dbReference>
<name>A0A5N4DK33_CAMDR</name>
<dbReference type="FunFam" id="3.30.1490.180:FF:000002">
    <property type="entry name" value="DNA-directed RNA polymerase subunit"/>
    <property type="match status" value="2"/>
</dbReference>
<comment type="subcellular location">
    <subcellularLocation>
        <location evidence="1">Nucleus</location>
    </subcellularLocation>
</comment>
<dbReference type="InterPro" id="IPR006592">
    <property type="entry name" value="RNA_pol_N"/>
</dbReference>
<dbReference type="InterPro" id="IPR007083">
    <property type="entry name" value="RNA_pol_Rpb1_4"/>
</dbReference>
<dbReference type="SMART" id="SM00663">
    <property type="entry name" value="RPOLA_N"/>
    <property type="match status" value="2"/>
</dbReference>
<dbReference type="Pfam" id="PF04998">
    <property type="entry name" value="RNA_pol_Rpb1_5"/>
    <property type="match status" value="2"/>
</dbReference>
<dbReference type="InterPro" id="IPR038120">
    <property type="entry name" value="Rpb1_funnel_sf"/>
</dbReference>
<evidence type="ECO:0000256" key="7">
    <source>
        <dbReference type="ARBA" id="ARBA00022833"/>
    </source>
</evidence>
<dbReference type="GO" id="GO:0003677">
    <property type="term" value="F:DNA binding"/>
    <property type="evidence" value="ECO:0007669"/>
    <property type="project" value="InterPro"/>
</dbReference>
<dbReference type="STRING" id="9838.ENSCDRP00005032704"/>
<accession>A0A5N4DK33</accession>
<dbReference type="CDD" id="cd02583">
    <property type="entry name" value="RNAP_III_RPC1_N"/>
    <property type="match status" value="2"/>
</dbReference>
<dbReference type="FunFam" id="1.10.274.100:FF:000003">
    <property type="entry name" value="DNA-directed RNA polymerase subunit"/>
    <property type="match status" value="2"/>
</dbReference>
<dbReference type="Pfam" id="PF05000">
    <property type="entry name" value="RNA_pol_Rpb1_4"/>
    <property type="match status" value="2"/>
</dbReference>
<dbReference type="InterPro" id="IPR035697">
    <property type="entry name" value="RNAP_III_RPC1_N"/>
</dbReference>
<dbReference type="NCBIfam" id="NF006336">
    <property type="entry name" value="PRK08566.1"/>
    <property type="match status" value="1"/>
</dbReference>
<evidence type="ECO:0000256" key="3">
    <source>
        <dbReference type="ARBA" id="ARBA00022478"/>
    </source>
</evidence>
<comment type="function">
    <text evidence="12">DNA-dependent RNA polymerase catalyzes the transcription of DNA into RNA using the four ribonucleoside triphosphates as substrates.</text>
</comment>